<protein>
    <submittedName>
        <fullName evidence="1">Uncharacterized protein</fullName>
    </submittedName>
</protein>
<proteinExistence type="predicted"/>
<sequence>MCRAHVKWNPACRWYRDCFDLSESPFQLTLHDFSCPPSSFSASVGAVHGKEPSVGDLFAIDGDISQTYPSLEHLNTAFKPISGGSGEIFWTQVPVPPLSDFMNIPRWRRIAMTLADIPIELYDLILGFLSLELCEGPGSPGYSDHRCKDRAACSRNYVSCTKRELHQILCVCRRWAHVLRPVAYERLVLRGRKDLNRLCAILDTPQQGVRGRYMEGQLDVLEHLRDPWIHNISIHLLPKLGLGAKDTSLQLMNTGPFPPKQNISTIHSSLPRHLPCFSSGIQDLIFSDVHFKTFEHLLRLVKELPSLRSVKCTRVTWGALSLQPDRMPSPTCFLAKEDPSRAVTYFMEGCTDDGAVHWLQLLLGQTRQDILNQNDVDALFATLSACTDFDGKSRRTEDEIGECTAVWMACDPEFLASTVIGRMSVYLSSRAGARQRRRVERIIFELQGKHSGWSDYDWPEIDRQLRALSAVQTIGLICPSRDLLLRYLNIILPFMSHLSLSPRLQTMYLSPNGLIQLLLTEDGIQEVAADSVNDILWKQILQKYAISMYPSLSSRSSITRELVLSDVHFKSFRRILGLIKEMPTLEEVKCLRITWDAEYTDTDCMPPRTAYSSRICLSHRLKFLMVDCTDDGAAHRLAILLGLTREDGLDPIDASMLCDSIALAWPQTVRTSNGKASCYHRGEITFGDGLSYDKLGSDPHLPALYVRLTPRDPIRQYRKVQCIAFRVSWVSVLVSHASKIVKLADLTALQIILLIFSSHHDLLEYVDNLRPLNFRPGRHSKLKLGFDRGDRLIREFCQVHLTDNGTIQEIGKSIKGNYGWEQLLTECAQPDIAGTPLTVL</sequence>
<accession>A0ACC1SH39</accession>
<dbReference type="Proteomes" id="UP001148662">
    <property type="component" value="Unassembled WGS sequence"/>
</dbReference>
<gene>
    <name evidence="1" type="ORF">NM688_g6344</name>
</gene>
<reference evidence="1" key="1">
    <citation type="submission" date="2022-07" db="EMBL/GenBank/DDBJ databases">
        <title>Genome Sequence of Phlebia brevispora.</title>
        <authorList>
            <person name="Buettner E."/>
        </authorList>
    </citation>
    <scope>NUCLEOTIDE SEQUENCE</scope>
    <source>
        <strain evidence="1">MPL23</strain>
    </source>
</reference>
<dbReference type="EMBL" id="JANHOG010001293">
    <property type="protein sequence ID" value="KAJ3539575.1"/>
    <property type="molecule type" value="Genomic_DNA"/>
</dbReference>
<comment type="caution">
    <text evidence="1">The sequence shown here is derived from an EMBL/GenBank/DDBJ whole genome shotgun (WGS) entry which is preliminary data.</text>
</comment>
<keyword evidence="2" id="KW-1185">Reference proteome</keyword>
<evidence type="ECO:0000313" key="2">
    <source>
        <dbReference type="Proteomes" id="UP001148662"/>
    </source>
</evidence>
<name>A0ACC1SH39_9APHY</name>
<evidence type="ECO:0000313" key="1">
    <source>
        <dbReference type="EMBL" id="KAJ3539575.1"/>
    </source>
</evidence>
<organism evidence="1 2">
    <name type="scientific">Phlebia brevispora</name>
    <dbReference type="NCBI Taxonomy" id="194682"/>
    <lineage>
        <taxon>Eukaryota</taxon>
        <taxon>Fungi</taxon>
        <taxon>Dikarya</taxon>
        <taxon>Basidiomycota</taxon>
        <taxon>Agaricomycotina</taxon>
        <taxon>Agaricomycetes</taxon>
        <taxon>Polyporales</taxon>
        <taxon>Meruliaceae</taxon>
        <taxon>Phlebia</taxon>
    </lineage>
</organism>